<dbReference type="STRING" id="48936.NJ75_01090"/>
<protein>
    <submittedName>
        <fullName evidence="1">Uncharacterized protein</fullName>
    </submittedName>
</protein>
<reference evidence="1 2" key="1">
    <citation type="submission" date="2014-10" db="EMBL/GenBank/DDBJ databases">
        <title>Draft genome sequence of Novosphingobium subterraneum DSM 12447.</title>
        <authorList>
            <person name="Gan H.M."/>
            <person name="Gan H.Y."/>
            <person name="Savka M.A."/>
        </authorList>
    </citation>
    <scope>NUCLEOTIDE SEQUENCE [LARGE SCALE GENOMIC DNA]</scope>
    <source>
        <strain evidence="1 2">DSM 12447</strain>
    </source>
</reference>
<dbReference type="EMBL" id="JRVC01000004">
    <property type="protein sequence ID" value="KHS48423.1"/>
    <property type="molecule type" value="Genomic_DNA"/>
</dbReference>
<evidence type="ECO:0000313" key="1">
    <source>
        <dbReference type="EMBL" id="KHS48423.1"/>
    </source>
</evidence>
<evidence type="ECO:0000313" key="2">
    <source>
        <dbReference type="Proteomes" id="UP000031338"/>
    </source>
</evidence>
<gene>
    <name evidence="1" type="ORF">NJ75_01090</name>
</gene>
<dbReference type="PATRIC" id="fig|48936.3.peg.1103"/>
<organism evidence="1 2">
    <name type="scientific">Novosphingobium subterraneum</name>
    <dbReference type="NCBI Taxonomy" id="48936"/>
    <lineage>
        <taxon>Bacteria</taxon>
        <taxon>Pseudomonadati</taxon>
        <taxon>Pseudomonadota</taxon>
        <taxon>Alphaproteobacteria</taxon>
        <taxon>Sphingomonadales</taxon>
        <taxon>Sphingomonadaceae</taxon>
        <taxon>Novosphingobium</taxon>
    </lineage>
</organism>
<dbReference type="Proteomes" id="UP000031338">
    <property type="component" value="Unassembled WGS sequence"/>
</dbReference>
<name>A0A0B9AGH3_9SPHN</name>
<keyword evidence="2" id="KW-1185">Reference proteome</keyword>
<comment type="caution">
    <text evidence="1">The sequence shown here is derived from an EMBL/GenBank/DDBJ whole genome shotgun (WGS) entry which is preliminary data.</text>
</comment>
<proteinExistence type="predicted"/>
<dbReference type="RefSeq" id="WP_156135713.1">
    <property type="nucleotide sequence ID" value="NZ_JBNNWK010000001.1"/>
</dbReference>
<dbReference type="AlphaFoldDB" id="A0A0B9AGH3"/>
<accession>A0A0B9AGH3</accession>
<sequence length="47" mass="4951">MKRIAVVALAAVVVVALLTVIWIRGGTQPMQWVEQPVGEPPVGGNAQ</sequence>